<evidence type="ECO:0000313" key="1">
    <source>
        <dbReference type="EMBL" id="SEF51122.1"/>
    </source>
</evidence>
<reference evidence="1 2" key="1">
    <citation type="submission" date="2016-10" db="EMBL/GenBank/DDBJ databases">
        <authorList>
            <person name="de Groot N.N."/>
        </authorList>
    </citation>
    <scope>NUCLEOTIDE SEQUENCE [LARGE SCALE GENOMIC DNA]</scope>
    <source>
        <strain evidence="1 2">DSM 26656</strain>
    </source>
</reference>
<dbReference type="RefSeq" id="WP_103870703.1">
    <property type="nucleotide sequence ID" value="NZ_FNUY01000001.1"/>
</dbReference>
<dbReference type="AlphaFoldDB" id="A0A1H5SKH5"/>
<dbReference type="SUPFAM" id="SSF56399">
    <property type="entry name" value="ADP-ribosylation"/>
    <property type="match status" value="1"/>
</dbReference>
<organism evidence="1 2">
    <name type="scientific">Bosea lathyri</name>
    <dbReference type="NCBI Taxonomy" id="1036778"/>
    <lineage>
        <taxon>Bacteria</taxon>
        <taxon>Pseudomonadati</taxon>
        <taxon>Pseudomonadota</taxon>
        <taxon>Alphaproteobacteria</taxon>
        <taxon>Hyphomicrobiales</taxon>
        <taxon>Boseaceae</taxon>
        <taxon>Bosea</taxon>
    </lineage>
</organism>
<protein>
    <submittedName>
        <fullName evidence="1">Uncharacterized conserved protein, DUF952 family</fullName>
    </submittedName>
</protein>
<dbReference type="Gene3D" id="3.20.170.20">
    <property type="entry name" value="Protein of unknown function DUF952"/>
    <property type="match status" value="1"/>
</dbReference>
<dbReference type="Pfam" id="PF06108">
    <property type="entry name" value="DUF952"/>
    <property type="match status" value="1"/>
</dbReference>
<dbReference type="OrthoDB" id="9799937at2"/>
<accession>A0A1H5SKH5</accession>
<dbReference type="InterPro" id="IPR009297">
    <property type="entry name" value="DUF952"/>
</dbReference>
<dbReference type="EMBL" id="FNUY01000001">
    <property type="protein sequence ID" value="SEF51122.1"/>
    <property type="molecule type" value="Genomic_DNA"/>
</dbReference>
<keyword evidence="2" id="KW-1185">Reference proteome</keyword>
<evidence type="ECO:0000313" key="2">
    <source>
        <dbReference type="Proteomes" id="UP000236743"/>
    </source>
</evidence>
<gene>
    <name evidence="1" type="ORF">SAMN04488115_101313</name>
</gene>
<dbReference type="PANTHER" id="PTHR34129">
    <property type="entry name" value="BLR1139 PROTEIN"/>
    <property type="match status" value="1"/>
</dbReference>
<sequence length="114" mass="12421">MPLIYKICPEALWLEAETAGRFSGAPVDLADGYIHFSTGGQLRETAAKHFAGQTDLLLIAIDEARLGGHLRYETSRGGALFPHLYAQLDPKAVRWIAPLPLRADGTHLIAEDIA</sequence>
<dbReference type="PANTHER" id="PTHR34129:SF1">
    <property type="entry name" value="DUF952 DOMAIN-CONTAINING PROTEIN"/>
    <property type="match status" value="1"/>
</dbReference>
<proteinExistence type="predicted"/>
<dbReference type="Proteomes" id="UP000236743">
    <property type="component" value="Unassembled WGS sequence"/>
</dbReference>
<name>A0A1H5SKH5_9HYPH</name>